<protein>
    <recommendedName>
        <fullName evidence="3">HTH psq-type domain-containing protein</fullName>
    </recommendedName>
</protein>
<sequence>MPNIQQIRKREPRKWTLEAMAQALQEGKAGRLTLRQATQQFGVPKSSPKSSLTESVEGCPLTMSMVRGHSSPLKMRIPWWSTVCILPVTGFH</sequence>
<evidence type="ECO:0000313" key="2">
    <source>
        <dbReference type="Proteomes" id="UP001488805"/>
    </source>
</evidence>
<dbReference type="AlphaFoldDB" id="A0AAW1FX44"/>
<organism evidence="1 2">
    <name type="scientific">Zoarces viviparus</name>
    <name type="common">Viviparous eelpout</name>
    <name type="synonym">Blennius viviparus</name>
    <dbReference type="NCBI Taxonomy" id="48416"/>
    <lineage>
        <taxon>Eukaryota</taxon>
        <taxon>Metazoa</taxon>
        <taxon>Chordata</taxon>
        <taxon>Craniata</taxon>
        <taxon>Vertebrata</taxon>
        <taxon>Euteleostomi</taxon>
        <taxon>Actinopterygii</taxon>
        <taxon>Neopterygii</taxon>
        <taxon>Teleostei</taxon>
        <taxon>Neoteleostei</taxon>
        <taxon>Acanthomorphata</taxon>
        <taxon>Eupercaria</taxon>
        <taxon>Perciformes</taxon>
        <taxon>Cottioidei</taxon>
        <taxon>Zoarcales</taxon>
        <taxon>Zoarcidae</taxon>
        <taxon>Zoarcinae</taxon>
        <taxon>Zoarces</taxon>
    </lineage>
</organism>
<dbReference type="Proteomes" id="UP001488805">
    <property type="component" value="Unassembled WGS sequence"/>
</dbReference>
<dbReference type="InterPro" id="IPR009057">
    <property type="entry name" value="Homeodomain-like_sf"/>
</dbReference>
<reference evidence="1 2" key="1">
    <citation type="journal article" date="2024" name="Genome Biol. Evol.">
        <title>Chromosome-level genome assembly of the viviparous eelpout Zoarces viviparus.</title>
        <authorList>
            <person name="Fuhrmann N."/>
            <person name="Brasseur M.V."/>
            <person name="Bakowski C.E."/>
            <person name="Podsiadlowski L."/>
            <person name="Prost S."/>
            <person name="Krehenwinkel H."/>
            <person name="Mayer C."/>
        </authorList>
    </citation>
    <scope>NUCLEOTIDE SEQUENCE [LARGE SCALE GENOMIC DNA]</scope>
    <source>
        <strain evidence="1">NO-MEL_2022_Ind0_liver</strain>
    </source>
</reference>
<evidence type="ECO:0000313" key="1">
    <source>
        <dbReference type="EMBL" id="KAK9539467.1"/>
    </source>
</evidence>
<comment type="caution">
    <text evidence="1">The sequence shown here is derived from an EMBL/GenBank/DDBJ whole genome shotgun (WGS) entry which is preliminary data.</text>
</comment>
<accession>A0AAW1FX44</accession>
<dbReference type="SUPFAM" id="SSF46689">
    <property type="entry name" value="Homeodomain-like"/>
    <property type="match status" value="1"/>
</dbReference>
<evidence type="ECO:0008006" key="3">
    <source>
        <dbReference type="Google" id="ProtNLM"/>
    </source>
</evidence>
<dbReference type="Gene3D" id="1.10.10.60">
    <property type="entry name" value="Homeodomain-like"/>
    <property type="match status" value="1"/>
</dbReference>
<dbReference type="EMBL" id="JBCEZU010000023">
    <property type="protein sequence ID" value="KAK9539467.1"/>
    <property type="molecule type" value="Genomic_DNA"/>
</dbReference>
<gene>
    <name evidence="1" type="ORF">VZT92_004572</name>
</gene>
<proteinExistence type="predicted"/>
<keyword evidence="2" id="KW-1185">Reference proteome</keyword>
<name>A0AAW1FX44_ZOAVI</name>